<dbReference type="PANTHER" id="PTHR30578">
    <property type="entry name" value="ELECTRON TRANSPORT COMPLEX PROTEIN RNFD"/>
    <property type="match status" value="1"/>
</dbReference>
<sequence>MKVMDWARALSRDPRHYQIAILSSLILIGLFAYSFRLPWWHVVGCVGATLGTQALADRFIGHRPFDPRSPLISALSLTLLLRTGSVSLSILAGVLAVGSKYVLRWDGKHIFNPANFGLVIVSLLFASAWISPGQWGSAPIFAILLLGLGGIVTGKAKRWDVSLALLFSYAALLFGRAVWLGDPLAIPLHQLQSGALLIFAFFMISDPKTTPNTRLGRVLFAALVATVGFSIQFGLYNSAGIILALILCAPLVPVIDHFSRGQRYAWPRFSSPFSAPHSEGDTHVLTPAE</sequence>
<evidence type="ECO:0000313" key="11">
    <source>
        <dbReference type="Proteomes" id="UP001161391"/>
    </source>
</evidence>
<reference evidence="10" key="2">
    <citation type="submission" date="2023-01" db="EMBL/GenBank/DDBJ databases">
        <title>Draft genome sequence of Algimonas ampicilliniresistens strain NBRC 108219.</title>
        <authorList>
            <person name="Sun Q."/>
            <person name="Mori K."/>
        </authorList>
    </citation>
    <scope>NUCLEOTIDE SEQUENCE</scope>
    <source>
        <strain evidence="10">NBRC 108219</strain>
    </source>
</reference>
<feature type="transmembrane region" description="Helical" evidence="9">
    <location>
        <begin position="16"/>
        <end position="35"/>
    </location>
</feature>
<dbReference type="Pfam" id="PF03116">
    <property type="entry name" value="NQR2_RnfD_RnfE"/>
    <property type="match status" value="1"/>
</dbReference>
<keyword evidence="11" id="KW-1185">Reference proteome</keyword>
<gene>
    <name evidence="10" type="ORF">GCM10007853_09990</name>
</gene>
<evidence type="ECO:0000256" key="3">
    <source>
        <dbReference type="ARBA" id="ARBA00022630"/>
    </source>
</evidence>
<accession>A0ABQ5V7R8</accession>
<keyword evidence="2" id="KW-0597">Phosphoprotein</keyword>
<evidence type="ECO:0000256" key="9">
    <source>
        <dbReference type="SAM" id="Phobius"/>
    </source>
</evidence>
<organism evidence="10 11">
    <name type="scientific">Algimonas ampicilliniresistens</name>
    <dbReference type="NCBI Taxonomy" id="1298735"/>
    <lineage>
        <taxon>Bacteria</taxon>
        <taxon>Pseudomonadati</taxon>
        <taxon>Pseudomonadota</taxon>
        <taxon>Alphaproteobacteria</taxon>
        <taxon>Maricaulales</taxon>
        <taxon>Robiginitomaculaceae</taxon>
        <taxon>Algimonas</taxon>
    </lineage>
</organism>
<evidence type="ECO:0000256" key="6">
    <source>
        <dbReference type="ARBA" id="ARBA00022967"/>
    </source>
</evidence>
<evidence type="ECO:0000256" key="5">
    <source>
        <dbReference type="ARBA" id="ARBA00022692"/>
    </source>
</evidence>
<evidence type="ECO:0000256" key="1">
    <source>
        <dbReference type="ARBA" id="ARBA00022448"/>
    </source>
</evidence>
<evidence type="ECO:0000256" key="7">
    <source>
        <dbReference type="ARBA" id="ARBA00022989"/>
    </source>
</evidence>
<keyword evidence="3" id="KW-0285">Flavoprotein</keyword>
<keyword evidence="6" id="KW-1278">Translocase</keyword>
<comment type="caution">
    <text evidence="10">The sequence shown here is derived from an EMBL/GenBank/DDBJ whole genome shotgun (WGS) entry which is preliminary data.</text>
</comment>
<keyword evidence="7 9" id="KW-1133">Transmembrane helix</keyword>
<reference evidence="10" key="1">
    <citation type="journal article" date="2014" name="Int. J. Syst. Evol. Microbiol.">
        <title>Complete genome of a new Firmicutes species belonging to the dominant human colonic microbiota ('Ruminococcus bicirculans') reveals two chromosomes and a selective capacity to utilize plant glucans.</title>
        <authorList>
            <consortium name="NISC Comparative Sequencing Program"/>
            <person name="Wegmann U."/>
            <person name="Louis P."/>
            <person name="Goesmann A."/>
            <person name="Henrissat B."/>
            <person name="Duncan S.H."/>
            <person name="Flint H.J."/>
        </authorList>
    </citation>
    <scope>NUCLEOTIDE SEQUENCE</scope>
    <source>
        <strain evidence="10">NBRC 108219</strain>
    </source>
</reference>
<feature type="transmembrane region" description="Helical" evidence="9">
    <location>
        <begin position="71"/>
        <end position="98"/>
    </location>
</feature>
<proteinExistence type="predicted"/>
<evidence type="ECO:0000256" key="4">
    <source>
        <dbReference type="ARBA" id="ARBA00022643"/>
    </source>
</evidence>
<evidence type="ECO:0000313" key="10">
    <source>
        <dbReference type="EMBL" id="GLQ23125.1"/>
    </source>
</evidence>
<evidence type="ECO:0000256" key="8">
    <source>
        <dbReference type="ARBA" id="ARBA00023136"/>
    </source>
</evidence>
<keyword evidence="8 9" id="KW-0472">Membrane</keyword>
<keyword evidence="1" id="KW-0813">Transport</keyword>
<feature type="transmembrane region" description="Helical" evidence="9">
    <location>
        <begin position="136"/>
        <end position="154"/>
    </location>
</feature>
<evidence type="ECO:0000256" key="2">
    <source>
        <dbReference type="ARBA" id="ARBA00022553"/>
    </source>
</evidence>
<dbReference type="PANTHER" id="PTHR30578:SF0">
    <property type="entry name" value="ION-TRANSLOCATING OXIDOREDUCTASE COMPLEX SUBUNIT D"/>
    <property type="match status" value="1"/>
</dbReference>
<feature type="transmembrane region" description="Helical" evidence="9">
    <location>
        <begin position="185"/>
        <end position="204"/>
    </location>
</feature>
<dbReference type="RefSeq" id="WP_284388216.1">
    <property type="nucleotide sequence ID" value="NZ_BSNK01000001.1"/>
</dbReference>
<keyword evidence="4" id="KW-0288">FMN</keyword>
<feature type="transmembrane region" description="Helical" evidence="9">
    <location>
        <begin position="241"/>
        <end position="259"/>
    </location>
</feature>
<keyword evidence="5 9" id="KW-0812">Transmembrane</keyword>
<feature type="transmembrane region" description="Helical" evidence="9">
    <location>
        <begin position="216"/>
        <end position="235"/>
    </location>
</feature>
<name>A0ABQ5V7R8_9PROT</name>
<dbReference type="Proteomes" id="UP001161391">
    <property type="component" value="Unassembled WGS sequence"/>
</dbReference>
<protein>
    <recommendedName>
        <fullName evidence="12">Na+-transporting NADH:ubiquinone oxidoreductase, subunit NqrB</fullName>
    </recommendedName>
</protein>
<dbReference type="InterPro" id="IPR004338">
    <property type="entry name" value="NqrB/RnfD"/>
</dbReference>
<feature type="transmembrane region" description="Helical" evidence="9">
    <location>
        <begin position="161"/>
        <end position="179"/>
    </location>
</feature>
<dbReference type="EMBL" id="BSNK01000001">
    <property type="protein sequence ID" value="GLQ23125.1"/>
    <property type="molecule type" value="Genomic_DNA"/>
</dbReference>
<feature type="transmembrane region" description="Helical" evidence="9">
    <location>
        <begin position="110"/>
        <end position="130"/>
    </location>
</feature>
<evidence type="ECO:0008006" key="12">
    <source>
        <dbReference type="Google" id="ProtNLM"/>
    </source>
</evidence>